<reference evidence="1 2" key="1">
    <citation type="submission" date="2008-03" db="EMBL/GenBank/DDBJ databases">
        <title>Sequencing of the draft genome and assembly of Burkholderia graminis C4D1M.</title>
        <authorList>
            <consortium name="US DOE Joint Genome Institute (JGI-PGF)"/>
            <person name="Copeland A."/>
            <person name="Lucas S."/>
            <person name="Lapidus A."/>
            <person name="Glavina del Rio T."/>
            <person name="Dalin E."/>
            <person name="Tice H."/>
            <person name="Bruce D."/>
            <person name="Goodwin L."/>
            <person name="Pitluck S."/>
            <person name="Larimer F."/>
            <person name="Land M.L."/>
            <person name="Hauser L."/>
            <person name="Tiedje J."/>
            <person name="Richardson P."/>
        </authorList>
    </citation>
    <scope>NUCLEOTIDE SEQUENCE [LARGE SCALE GENOMIC DNA]</scope>
    <source>
        <strain evidence="2">ATCC 700544 / DSM 17151 / LMG 18924 / NCIMB 13744 / C4D1M</strain>
    </source>
</reference>
<keyword evidence="2" id="KW-1185">Reference proteome</keyword>
<evidence type="ECO:0000313" key="1">
    <source>
        <dbReference type="EMBL" id="EDT08254.1"/>
    </source>
</evidence>
<name>B1G6E4_PARG4</name>
<proteinExistence type="predicted"/>
<dbReference type="Proteomes" id="UP000005045">
    <property type="component" value="Unassembled WGS sequence"/>
</dbReference>
<protein>
    <submittedName>
        <fullName evidence="1">Uncharacterized protein</fullName>
    </submittedName>
</protein>
<gene>
    <name evidence="1" type="ORF">BgramDRAFT_4936</name>
</gene>
<accession>B1G6E4</accession>
<comment type="caution">
    <text evidence="1">The sequence shown here is derived from an EMBL/GenBank/DDBJ whole genome shotgun (WGS) entry which is preliminary data.</text>
</comment>
<sequence length="97" mass="10665">MQGLGANGTPLTQCGVQGGGLRVTQMKPRGRLNRRLPLVEVPRDFAPDGPGRGSGSGQCLYLVPPRQSLILTDARQSKPYWTMRQRLMFDYASFVTS</sequence>
<dbReference type="EMBL" id="ABLD01000019">
    <property type="protein sequence ID" value="EDT08254.1"/>
    <property type="molecule type" value="Genomic_DNA"/>
</dbReference>
<dbReference type="AlphaFoldDB" id="B1G6E4"/>
<evidence type="ECO:0000313" key="2">
    <source>
        <dbReference type="Proteomes" id="UP000005045"/>
    </source>
</evidence>
<organism evidence="1 2">
    <name type="scientific">Paraburkholderia graminis (strain ATCC 700544 / DSM 17151 / LMG 18924 / NCIMB 13744 / C4D1M)</name>
    <dbReference type="NCBI Taxonomy" id="396598"/>
    <lineage>
        <taxon>Bacteria</taxon>
        <taxon>Pseudomonadati</taxon>
        <taxon>Pseudomonadota</taxon>
        <taxon>Betaproteobacteria</taxon>
        <taxon>Burkholderiales</taxon>
        <taxon>Burkholderiaceae</taxon>
        <taxon>Paraburkholderia</taxon>
    </lineage>
</organism>